<dbReference type="EMBL" id="JXTC01000821">
    <property type="protein sequence ID" value="PON36643.1"/>
    <property type="molecule type" value="Genomic_DNA"/>
</dbReference>
<dbReference type="OrthoDB" id="1194411at2759"/>
<dbReference type="Proteomes" id="UP000237000">
    <property type="component" value="Unassembled WGS sequence"/>
</dbReference>
<keyword evidence="2" id="KW-1185">Reference proteome</keyword>
<comment type="caution">
    <text evidence="1">The sequence shown here is derived from an EMBL/GenBank/DDBJ whole genome shotgun (WGS) entry which is preliminary data.</text>
</comment>
<sequence>MHYVIGWLAEHFRDLYSGWDSSIDLPLLSKYAGVPAEDCGLNGTRRILREEDYVIHRPYSFPAEEDLDFLDNEDLSDERFESLISMCSCMLPVRVGKELYVEPYYPNRFARQFGFDHRIPSNKLCSNFLRRTQCGITLLKPGSYSCKEIQTFVFIYQGLIVWANAHGGVVVGG</sequence>
<organism evidence="1 2">
    <name type="scientific">Trema orientale</name>
    <name type="common">Charcoal tree</name>
    <name type="synonym">Celtis orientalis</name>
    <dbReference type="NCBI Taxonomy" id="63057"/>
    <lineage>
        <taxon>Eukaryota</taxon>
        <taxon>Viridiplantae</taxon>
        <taxon>Streptophyta</taxon>
        <taxon>Embryophyta</taxon>
        <taxon>Tracheophyta</taxon>
        <taxon>Spermatophyta</taxon>
        <taxon>Magnoliopsida</taxon>
        <taxon>eudicotyledons</taxon>
        <taxon>Gunneridae</taxon>
        <taxon>Pentapetalae</taxon>
        <taxon>rosids</taxon>
        <taxon>fabids</taxon>
        <taxon>Rosales</taxon>
        <taxon>Cannabaceae</taxon>
        <taxon>Trema</taxon>
    </lineage>
</organism>
<name>A0A2P5AJC9_TREOI</name>
<dbReference type="GO" id="GO:0008483">
    <property type="term" value="F:transaminase activity"/>
    <property type="evidence" value="ECO:0007669"/>
    <property type="project" value="UniProtKB-KW"/>
</dbReference>
<dbReference type="AlphaFoldDB" id="A0A2P5AJC9"/>
<accession>A0A2P5AJC9</accession>
<evidence type="ECO:0000313" key="2">
    <source>
        <dbReference type="Proteomes" id="UP000237000"/>
    </source>
</evidence>
<evidence type="ECO:0000313" key="1">
    <source>
        <dbReference type="EMBL" id="PON36643.1"/>
    </source>
</evidence>
<reference evidence="2" key="1">
    <citation type="submission" date="2016-06" db="EMBL/GenBank/DDBJ databases">
        <title>Parallel loss of symbiosis genes in relatives of nitrogen-fixing non-legume Parasponia.</title>
        <authorList>
            <person name="Van Velzen R."/>
            <person name="Holmer R."/>
            <person name="Bu F."/>
            <person name="Rutten L."/>
            <person name="Van Zeijl A."/>
            <person name="Liu W."/>
            <person name="Santuari L."/>
            <person name="Cao Q."/>
            <person name="Sharma T."/>
            <person name="Shen D."/>
            <person name="Roswanjaya Y."/>
            <person name="Wardhani T."/>
            <person name="Kalhor M.S."/>
            <person name="Jansen J."/>
            <person name="Van den Hoogen J."/>
            <person name="Gungor B."/>
            <person name="Hartog M."/>
            <person name="Hontelez J."/>
            <person name="Verver J."/>
            <person name="Yang W.-C."/>
            <person name="Schijlen E."/>
            <person name="Repin R."/>
            <person name="Schilthuizen M."/>
            <person name="Schranz E."/>
            <person name="Heidstra R."/>
            <person name="Miyata K."/>
            <person name="Fedorova E."/>
            <person name="Kohlen W."/>
            <person name="Bisseling T."/>
            <person name="Smit S."/>
            <person name="Geurts R."/>
        </authorList>
    </citation>
    <scope>NUCLEOTIDE SEQUENCE [LARGE SCALE GENOMIC DNA]</scope>
    <source>
        <strain evidence="2">cv. RG33-2</strain>
    </source>
</reference>
<gene>
    <name evidence="1" type="ORF">TorRG33x02_348910</name>
</gene>
<proteinExistence type="predicted"/>
<keyword evidence="1" id="KW-0808">Transferase</keyword>
<dbReference type="InParanoid" id="A0A2P5AJC9"/>
<dbReference type="STRING" id="63057.A0A2P5AJC9"/>
<protein>
    <submittedName>
        <fullName evidence="1">Aminotransferase-like mobile domain containing protein</fullName>
    </submittedName>
</protein>
<keyword evidence="1" id="KW-0032">Aminotransferase</keyword>